<dbReference type="Gene3D" id="3.10.20.310">
    <property type="entry name" value="membrane protein fhac"/>
    <property type="match status" value="2"/>
</dbReference>
<evidence type="ECO:0000256" key="6">
    <source>
        <dbReference type="ARBA" id="ARBA00023237"/>
    </source>
</evidence>
<dbReference type="InterPro" id="IPR000184">
    <property type="entry name" value="Bac_surfAg_D15"/>
</dbReference>
<dbReference type="PROSITE" id="PS51257">
    <property type="entry name" value="PROKAR_LIPOPROTEIN"/>
    <property type="match status" value="1"/>
</dbReference>
<evidence type="ECO:0000256" key="5">
    <source>
        <dbReference type="ARBA" id="ARBA00023136"/>
    </source>
</evidence>
<evidence type="ECO:0000313" key="9">
    <source>
        <dbReference type="Proteomes" id="UP001246372"/>
    </source>
</evidence>
<evidence type="ECO:0000313" key="8">
    <source>
        <dbReference type="EMBL" id="MDT9001496.1"/>
    </source>
</evidence>
<dbReference type="PROSITE" id="PS51779">
    <property type="entry name" value="POTRA"/>
    <property type="match status" value="1"/>
</dbReference>
<sequence length="633" mass="68652">MRKHTGRCGALPLLALLLTLGLSGCASISKVFDAPNQLIAAVSKPPQGKPAYALEVKSPSALRELLQKHMDLARFQYLEGAERLSLVELDRLSAAAPAQARALLETEGYFNAQVQIMRDGDGSAERPLSLTLQVDPGPRTLVQALQLDFAGALAPADAPASSEPPSHAEASVPGAAALRAELRERWSLKPGAAFSQSAWSEAKSQALAHARAMGYPLARWSASEARIEAADNLAELRLLLDSGPLFRLGELQIEGLQLQPAESVRRLAGFQPGQPLTEQLLLDYQERLLRTQLFDSAVVDIVPDAALADAVPVRVRLKEAPRQQATTGVGYFANSGERVTLEYVNRLPLGLPVRARGKLDLGHLLRNAELELSSHPQPDMQRNFASLQWQKDLSADGNVTSLSSRLGRLRETQHDERMLYLELLRSRELTDQGTVTGGAWSVNGQWIRRRVDNPLLPEDGYTALLLLGAGRADNSIKDSGAFARTQLKLGWYQPIGEHWYGSLRSEFGKLFAGANTGLPNRLLFQAGGDDSVRGYGYRSLGPVDAKGNTIGGRVVWTGSMELARPISLALPSVWGAVFIDAGQAANSLRELKPVYGWGAGVRWRSPVGPLRVDLARGQATGQWRVHFSVGIAL</sequence>
<feature type="domain" description="POTRA" evidence="7">
    <location>
        <begin position="246"/>
        <end position="320"/>
    </location>
</feature>
<dbReference type="InterPro" id="IPR039910">
    <property type="entry name" value="D15-like"/>
</dbReference>
<accession>A0ABU3PG46</accession>
<comment type="subcellular location">
    <subcellularLocation>
        <location evidence="1">Membrane</location>
    </subcellularLocation>
</comment>
<dbReference type="Proteomes" id="UP001246372">
    <property type="component" value="Unassembled WGS sequence"/>
</dbReference>
<dbReference type="PANTHER" id="PTHR12815">
    <property type="entry name" value="SORTING AND ASSEMBLY MACHINERY SAMM50 PROTEIN FAMILY MEMBER"/>
    <property type="match status" value="1"/>
</dbReference>
<comment type="caution">
    <text evidence="8">The sequence shown here is derived from an EMBL/GenBank/DDBJ whole genome shotgun (WGS) entry which is preliminary data.</text>
</comment>
<proteinExistence type="predicted"/>
<dbReference type="RefSeq" id="WP_315652380.1">
    <property type="nucleotide sequence ID" value="NZ_JAVXZY010000009.1"/>
</dbReference>
<dbReference type="EMBL" id="JAVXZY010000009">
    <property type="protein sequence ID" value="MDT9001496.1"/>
    <property type="molecule type" value="Genomic_DNA"/>
</dbReference>
<evidence type="ECO:0000256" key="4">
    <source>
        <dbReference type="ARBA" id="ARBA00022729"/>
    </source>
</evidence>
<evidence type="ECO:0000259" key="7">
    <source>
        <dbReference type="PROSITE" id="PS51779"/>
    </source>
</evidence>
<protein>
    <submittedName>
        <fullName evidence="8">BamA/TamA family outer membrane protein</fullName>
    </submittedName>
</protein>
<dbReference type="Gene3D" id="2.40.160.50">
    <property type="entry name" value="membrane protein fhac: a member of the omp85/tpsb transporter family"/>
    <property type="match status" value="1"/>
</dbReference>
<gene>
    <name evidence="8" type="ORF">RQP53_19625</name>
</gene>
<keyword evidence="4" id="KW-0732">Signal</keyword>
<evidence type="ECO:0000256" key="3">
    <source>
        <dbReference type="ARBA" id="ARBA00022692"/>
    </source>
</evidence>
<keyword evidence="2" id="KW-1134">Transmembrane beta strand</keyword>
<dbReference type="InterPro" id="IPR034746">
    <property type="entry name" value="POTRA"/>
</dbReference>
<keyword evidence="9" id="KW-1185">Reference proteome</keyword>
<keyword evidence="6" id="KW-0998">Cell outer membrane</keyword>
<name>A0ABU3PG46_9BURK</name>
<evidence type="ECO:0000256" key="1">
    <source>
        <dbReference type="ARBA" id="ARBA00004370"/>
    </source>
</evidence>
<evidence type="ECO:0000256" key="2">
    <source>
        <dbReference type="ARBA" id="ARBA00022452"/>
    </source>
</evidence>
<organism evidence="8 9">
    <name type="scientific">Roseateles aquae</name>
    <dbReference type="NCBI Taxonomy" id="3077235"/>
    <lineage>
        <taxon>Bacteria</taxon>
        <taxon>Pseudomonadati</taxon>
        <taxon>Pseudomonadota</taxon>
        <taxon>Betaproteobacteria</taxon>
        <taxon>Burkholderiales</taxon>
        <taxon>Sphaerotilaceae</taxon>
        <taxon>Roseateles</taxon>
    </lineage>
</organism>
<reference evidence="8" key="1">
    <citation type="submission" date="2023-09" db="EMBL/GenBank/DDBJ databases">
        <title>Paucibacter sp. APW11 Genome sequencing and assembly.</title>
        <authorList>
            <person name="Kim I."/>
        </authorList>
    </citation>
    <scope>NUCLEOTIDE SEQUENCE</scope>
    <source>
        <strain evidence="8">APW11</strain>
    </source>
</reference>
<keyword evidence="3" id="KW-0812">Transmembrane</keyword>
<keyword evidence="5" id="KW-0472">Membrane</keyword>
<dbReference type="Pfam" id="PF01103">
    <property type="entry name" value="Omp85"/>
    <property type="match status" value="1"/>
</dbReference>
<dbReference type="PANTHER" id="PTHR12815:SF47">
    <property type="entry name" value="TRANSLOCATION AND ASSEMBLY MODULE SUBUNIT TAMA"/>
    <property type="match status" value="1"/>
</dbReference>